<dbReference type="GeneID" id="303484950"/>
<keyword evidence="1" id="KW-0489">Methyltransferase</keyword>
<dbReference type="CDD" id="cd02440">
    <property type="entry name" value="AdoMet_MTases"/>
    <property type="match status" value="1"/>
</dbReference>
<dbReference type="InterPro" id="IPR029063">
    <property type="entry name" value="SAM-dependent_MTases_sf"/>
</dbReference>
<keyword evidence="1" id="KW-0808">Transferase</keyword>
<sequence length="244" mass="27272">MEAAAYHSLRDLQDRHWWFVGRRAIVARLIRTFARLPERPRILEAGCGYGGNLAMLAQFGDIDAFELDDDARAYASLRTPRQVAPGLLPDRIGFEGERFDLIAMLDVLEHVEDDHGALVALRQRLGVDGSILITVPALPWLWSAHDAIHHHHRRYTRAGLDRLLRQAGYAPASIGYFNGLLFPLAMAQRLAARLTRAAGKPDTMPGPWLNRLLGGVFRLERHLVGRIGLPIGLSLYAVARPARQ</sequence>
<evidence type="ECO:0000313" key="1">
    <source>
        <dbReference type="EMBL" id="ASR50925.1"/>
    </source>
</evidence>
<accession>A0ABN5B880</accession>
<name>A0ABN5B880_9SPHN</name>
<dbReference type="Gene3D" id="3.40.50.150">
    <property type="entry name" value="Vaccinia Virus protein VP39"/>
    <property type="match status" value="1"/>
</dbReference>
<dbReference type="Pfam" id="PF13489">
    <property type="entry name" value="Methyltransf_23"/>
    <property type="match status" value="1"/>
</dbReference>
<protein>
    <submittedName>
        <fullName evidence="1">SAM-dependent methyltransferase</fullName>
    </submittedName>
</protein>
<dbReference type="GO" id="GO:0008168">
    <property type="term" value="F:methyltransferase activity"/>
    <property type="evidence" value="ECO:0007669"/>
    <property type="project" value="UniProtKB-KW"/>
</dbReference>
<dbReference type="PANTHER" id="PTHR43861">
    <property type="entry name" value="TRANS-ACONITATE 2-METHYLTRANSFERASE-RELATED"/>
    <property type="match status" value="1"/>
</dbReference>
<evidence type="ECO:0000313" key="2">
    <source>
        <dbReference type="Proteomes" id="UP000258016"/>
    </source>
</evidence>
<proteinExistence type="predicted"/>
<dbReference type="Proteomes" id="UP000258016">
    <property type="component" value="Chromosome"/>
</dbReference>
<organism evidence="1 2">
    <name type="scientific">Blastomonas fulva</name>
    <dbReference type="NCBI Taxonomy" id="1550728"/>
    <lineage>
        <taxon>Bacteria</taxon>
        <taxon>Pseudomonadati</taxon>
        <taxon>Pseudomonadota</taxon>
        <taxon>Alphaproteobacteria</taxon>
        <taxon>Sphingomonadales</taxon>
        <taxon>Sphingomonadaceae</taxon>
        <taxon>Blastomonas</taxon>
    </lineage>
</organism>
<gene>
    <name evidence="1" type="ORF">B5J99_05090</name>
</gene>
<dbReference type="PANTHER" id="PTHR43861:SF1">
    <property type="entry name" value="TRANS-ACONITATE 2-METHYLTRANSFERASE"/>
    <property type="match status" value="1"/>
</dbReference>
<reference evidence="1 2" key="1">
    <citation type="submission" date="2017-03" db="EMBL/GenBank/DDBJ databases">
        <title>Complete genome sequence of Blastomonas fulva degrading microcsystin LR.</title>
        <authorList>
            <person name="Lee H.-g."/>
            <person name="Jin L."/>
            <person name="oh H.-M."/>
        </authorList>
    </citation>
    <scope>NUCLEOTIDE SEQUENCE [LARGE SCALE GENOMIC DNA]</scope>
    <source>
        <strain evidence="1 2">T2</strain>
    </source>
</reference>
<dbReference type="SUPFAM" id="SSF53335">
    <property type="entry name" value="S-adenosyl-L-methionine-dependent methyltransferases"/>
    <property type="match status" value="1"/>
</dbReference>
<dbReference type="EMBL" id="CP020083">
    <property type="protein sequence ID" value="ASR50925.1"/>
    <property type="molecule type" value="Genomic_DNA"/>
</dbReference>
<keyword evidence="2" id="KW-1185">Reference proteome</keyword>
<dbReference type="GO" id="GO:0032259">
    <property type="term" value="P:methylation"/>
    <property type="evidence" value="ECO:0007669"/>
    <property type="project" value="UniProtKB-KW"/>
</dbReference>
<dbReference type="RefSeq" id="WP_117351751.1">
    <property type="nucleotide sequence ID" value="NZ_CP020083.1"/>
</dbReference>